<dbReference type="AlphaFoldDB" id="Q6IHP8"/>
<protein>
    <submittedName>
        <fullName evidence="1">HDC01993</fullName>
    </submittedName>
</protein>
<gene>
    <name evidence="1" type="ORF">HDC01993</name>
</gene>
<reference evidence="1" key="1">
    <citation type="journal article" date="2003" name="Genome Biol.">
        <title>An integrated gene annotation and transcriptional profiling approach towards the full gene content of the Drosophila genome.</title>
        <authorList>
            <person name="Hild M."/>
            <person name="Beckmann B."/>
            <person name="Haas S.A."/>
            <person name="Koch B."/>
            <person name="Solovyev V."/>
            <person name="Busold C."/>
            <person name="Fellenberg K."/>
            <person name="Boutros M."/>
            <person name="Vingron M."/>
            <person name="Sauer F."/>
            <person name="Hoheisel J.D."/>
            <person name="Paro R."/>
        </authorList>
    </citation>
    <scope>NUCLEOTIDE SEQUENCE</scope>
</reference>
<evidence type="ECO:0000313" key="1">
    <source>
        <dbReference type="EMBL" id="DAA03567.1"/>
    </source>
</evidence>
<organism evidence="1">
    <name type="scientific">Drosophila melanogaster</name>
    <name type="common">Fruit fly</name>
    <dbReference type="NCBI Taxonomy" id="7227"/>
    <lineage>
        <taxon>Eukaryota</taxon>
        <taxon>Metazoa</taxon>
        <taxon>Ecdysozoa</taxon>
        <taxon>Arthropoda</taxon>
        <taxon>Hexapoda</taxon>
        <taxon>Insecta</taxon>
        <taxon>Pterygota</taxon>
        <taxon>Neoptera</taxon>
        <taxon>Endopterygota</taxon>
        <taxon>Diptera</taxon>
        <taxon>Brachycera</taxon>
        <taxon>Muscomorpha</taxon>
        <taxon>Ephydroidea</taxon>
        <taxon>Drosophilidae</taxon>
        <taxon>Drosophila</taxon>
        <taxon>Sophophora</taxon>
    </lineage>
</organism>
<name>Q6IHP8_DROME</name>
<sequence>MDCPGMCRLTSGQRWQSKVGFPDTYPDQFAVFLIPATEVAKNKTGRNSPGQRTRLQRLHPGSSFLTLTCVRVVQTHLLQKVHLPREKRAGGNLTPDLIRATQCPLSGLVLVAVTCRQEQNASHTLAGWLGDILSVFSNVTNSKCAWLVKGDRLDGPSSPARPCRDGMVWVWVVLTALERRPIDEELGMFCSPKKTVMRPCMFHVHLSICQLIRETGPAI</sequence>
<dbReference type="EMBL" id="BK003368">
    <property type="protein sequence ID" value="DAA03567.1"/>
    <property type="molecule type" value="Genomic_DNA"/>
</dbReference>
<proteinExistence type="predicted"/>
<accession>Q6IHP8</accession>